<organism evidence="9 10">
    <name type="scientific">Pseudomonas eucalypticola</name>
    <dbReference type="NCBI Taxonomy" id="2599595"/>
    <lineage>
        <taxon>Bacteria</taxon>
        <taxon>Pseudomonadati</taxon>
        <taxon>Pseudomonadota</taxon>
        <taxon>Gammaproteobacteria</taxon>
        <taxon>Pseudomonadales</taxon>
        <taxon>Pseudomonadaceae</taxon>
        <taxon>Pseudomonas</taxon>
    </lineage>
</organism>
<dbReference type="InterPro" id="IPR051464">
    <property type="entry name" value="Peptidase_M42_aminopept"/>
</dbReference>
<dbReference type="SUPFAM" id="SSF53187">
    <property type="entry name" value="Zn-dependent exopeptidases"/>
    <property type="match status" value="1"/>
</dbReference>
<dbReference type="InterPro" id="IPR023367">
    <property type="entry name" value="Peptidase_M42_dom2"/>
</dbReference>
<dbReference type="InterPro" id="IPR008007">
    <property type="entry name" value="Peptidase_M42"/>
</dbReference>
<feature type="active site" description="Proton acceptor" evidence="7">
    <location>
        <position position="225"/>
    </location>
</feature>
<dbReference type="SUPFAM" id="SSF101821">
    <property type="entry name" value="Aminopeptidase/glucanase lid domain"/>
    <property type="match status" value="1"/>
</dbReference>
<sequence length="355" mass="38018">MHPMQLLEELLYARGPGGKEEEVRVICERELREHCDETWIDDAGNLIGLIRAPNAPTDHAQTAASGMLIMAHLDEIAMAVRTINDDGSLQVTALGGANPVNFGMCPVDILGDAAVLPGVLSFGSMHVTRQSPQGADVQDGNVHWRDVHVVTRQSRRQLEEQGIRAGTRVVLSQHWRKPFYLQDAIGAHFMDDRAPVVAVLQAAAMVALTPSRLAQDTYFAFTTMEEETNAGALFAAHHLPCRTAVAVEVGPIATEYGTELSANPIVVVGDEKGHYTRSVTDALIAATQRAGYTPQPALLVDFASDASAILAVGALGRAGCIAIPTENTHGFEVVLPAGIEACAKSLTRFLMQGQT</sequence>
<keyword evidence="3" id="KW-0645">Protease</keyword>
<dbReference type="GO" id="GO:0004177">
    <property type="term" value="F:aminopeptidase activity"/>
    <property type="evidence" value="ECO:0007669"/>
    <property type="project" value="UniProtKB-UniRule"/>
</dbReference>
<comment type="similarity">
    <text evidence="1 6">Belongs to the peptidase M42 family.</text>
</comment>
<evidence type="ECO:0000313" key="9">
    <source>
        <dbReference type="EMBL" id="QKZ04187.1"/>
    </source>
</evidence>
<dbReference type="Gene3D" id="3.40.630.10">
    <property type="entry name" value="Zn peptidases"/>
    <property type="match status" value="1"/>
</dbReference>
<keyword evidence="5" id="KW-0378">Hydrolase</keyword>
<accession>A0A7D5GZY0</accession>
<dbReference type="PIRSF" id="PIRSF001123">
    <property type="entry name" value="PepA_GA"/>
    <property type="match status" value="1"/>
</dbReference>
<evidence type="ECO:0000256" key="7">
    <source>
        <dbReference type="PIRSR" id="PIRSR001123-1"/>
    </source>
</evidence>
<evidence type="ECO:0000256" key="2">
    <source>
        <dbReference type="ARBA" id="ARBA00022438"/>
    </source>
</evidence>
<dbReference type="AlphaFoldDB" id="A0A7D5GZY0"/>
<evidence type="ECO:0000313" key="10">
    <source>
        <dbReference type="Proteomes" id="UP000509568"/>
    </source>
</evidence>
<dbReference type="KEGG" id="pez:HWQ56_10495"/>
<name>A0A7D5GZY0_9PSED</name>
<dbReference type="GO" id="GO:0046872">
    <property type="term" value="F:metal ion binding"/>
    <property type="evidence" value="ECO:0007669"/>
    <property type="project" value="UniProtKB-UniRule"/>
</dbReference>
<proteinExistence type="inferred from homology"/>
<feature type="binding site" evidence="8">
    <location>
        <position position="72"/>
    </location>
    <ligand>
        <name>Zn(2+)</name>
        <dbReference type="ChEBI" id="CHEBI:29105"/>
        <label>1</label>
    </ligand>
</feature>
<evidence type="ECO:0000256" key="6">
    <source>
        <dbReference type="PIRNR" id="PIRNR001123"/>
    </source>
</evidence>
<feature type="binding site" evidence="8">
    <location>
        <position position="329"/>
    </location>
    <ligand>
        <name>Zn(2+)</name>
        <dbReference type="ChEBI" id="CHEBI:29105"/>
        <label>2</label>
    </ligand>
</feature>
<evidence type="ECO:0000256" key="8">
    <source>
        <dbReference type="PIRSR" id="PIRSR001123-2"/>
    </source>
</evidence>
<feature type="binding site" evidence="8">
    <location>
        <position position="191"/>
    </location>
    <ligand>
        <name>Zn(2+)</name>
        <dbReference type="ChEBI" id="CHEBI:29105"/>
        <label>1</label>
    </ligand>
</feature>
<feature type="binding site" evidence="8">
    <location>
        <position position="248"/>
    </location>
    <ligand>
        <name>Zn(2+)</name>
        <dbReference type="ChEBI" id="CHEBI:29105"/>
        <label>1</label>
    </ligand>
</feature>
<dbReference type="PANTHER" id="PTHR32481:SF0">
    <property type="entry name" value="AMINOPEPTIDASE YPDE-RELATED"/>
    <property type="match status" value="1"/>
</dbReference>
<evidence type="ECO:0000256" key="4">
    <source>
        <dbReference type="ARBA" id="ARBA00022723"/>
    </source>
</evidence>
<dbReference type="Proteomes" id="UP000509568">
    <property type="component" value="Chromosome"/>
</dbReference>
<protein>
    <submittedName>
        <fullName evidence="9">M42 family peptidase</fullName>
    </submittedName>
</protein>
<feature type="binding site" evidence="8">
    <location>
        <position position="191"/>
    </location>
    <ligand>
        <name>Zn(2+)</name>
        <dbReference type="ChEBI" id="CHEBI:29105"/>
        <label>2</label>
    </ligand>
</feature>
<reference evidence="9 10" key="1">
    <citation type="submission" date="2020-06" db="EMBL/GenBank/DDBJ databases">
        <title>Pseudomonas eucalypticola sp. nov., an endophyte of Eucalyptus dunnii leaves with biocontrol ability of eucalyptus leaf blight.</title>
        <authorList>
            <person name="Liu Y."/>
            <person name="Song Z."/>
            <person name="Zeng H."/>
            <person name="Lu M."/>
            <person name="Wang X."/>
            <person name="Lian X."/>
            <person name="Zhang Q."/>
        </authorList>
    </citation>
    <scope>NUCLEOTIDE SEQUENCE [LARGE SCALE GENOMIC DNA]</scope>
    <source>
        <strain evidence="9 10">NP-1</strain>
    </source>
</reference>
<feature type="binding site" evidence="8">
    <location>
        <position position="226"/>
    </location>
    <ligand>
        <name>Zn(2+)</name>
        <dbReference type="ChEBI" id="CHEBI:29105"/>
        <label>2</label>
    </ligand>
</feature>
<keyword evidence="10" id="KW-1185">Reference proteome</keyword>
<dbReference type="EMBL" id="CP056030">
    <property type="protein sequence ID" value="QKZ04187.1"/>
    <property type="molecule type" value="Genomic_DNA"/>
</dbReference>
<comment type="cofactor">
    <cofactor evidence="8">
        <name>a divalent metal cation</name>
        <dbReference type="ChEBI" id="CHEBI:60240"/>
    </cofactor>
    <text evidence="8">Binds 2 divalent metal cations per subunit.</text>
</comment>
<dbReference type="Pfam" id="PF05343">
    <property type="entry name" value="Peptidase_M42"/>
    <property type="match status" value="1"/>
</dbReference>
<evidence type="ECO:0000256" key="1">
    <source>
        <dbReference type="ARBA" id="ARBA00006272"/>
    </source>
</evidence>
<evidence type="ECO:0000256" key="3">
    <source>
        <dbReference type="ARBA" id="ARBA00022670"/>
    </source>
</evidence>
<dbReference type="Gene3D" id="2.40.30.40">
    <property type="entry name" value="Peptidase M42, domain 2"/>
    <property type="match status" value="1"/>
</dbReference>
<evidence type="ECO:0000256" key="5">
    <source>
        <dbReference type="ARBA" id="ARBA00022801"/>
    </source>
</evidence>
<keyword evidence="2" id="KW-0031">Aminopeptidase</keyword>
<dbReference type="GO" id="GO:0006508">
    <property type="term" value="P:proteolysis"/>
    <property type="evidence" value="ECO:0007669"/>
    <property type="project" value="UniProtKB-KW"/>
</dbReference>
<keyword evidence="4 8" id="KW-0479">Metal-binding</keyword>
<gene>
    <name evidence="9" type="ORF">HWQ56_10495</name>
</gene>
<dbReference type="PANTHER" id="PTHR32481">
    <property type="entry name" value="AMINOPEPTIDASE"/>
    <property type="match status" value="1"/>
</dbReference>